<dbReference type="RefSeq" id="WP_408165736.1">
    <property type="nucleotide sequence ID" value="NZ_JAQQFR010000002.1"/>
</dbReference>
<protein>
    <recommendedName>
        <fullName evidence="5">Flagellar protein FliT</fullName>
    </recommendedName>
</protein>
<evidence type="ECO:0000256" key="5">
    <source>
        <dbReference type="ARBA" id="ARBA00093797"/>
    </source>
</evidence>
<comment type="subcellular location">
    <subcellularLocation>
        <location evidence="1">Cytoplasm</location>
        <location evidence="1">Cytosol</location>
    </subcellularLocation>
</comment>
<evidence type="ECO:0000256" key="3">
    <source>
        <dbReference type="ARBA" id="ARBA00022795"/>
    </source>
</evidence>
<gene>
    <name evidence="6" type="ORF">PQR63_03670</name>
</gene>
<evidence type="ECO:0000256" key="2">
    <source>
        <dbReference type="ARBA" id="ARBA00022490"/>
    </source>
</evidence>
<keyword evidence="2" id="KW-0963">Cytoplasm</keyword>
<keyword evidence="4" id="KW-0143">Chaperone</keyword>
<evidence type="ECO:0000256" key="1">
    <source>
        <dbReference type="ARBA" id="ARBA00004514"/>
    </source>
</evidence>
<keyword evidence="7" id="KW-1185">Reference proteome</keyword>
<keyword evidence="6" id="KW-0969">Cilium</keyword>
<dbReference type="Proteomes" id="UP001629214">
    <property type="component" value="Unassembled WGS sequence"/>
</dbReference>
<comment type="caution">
    <text evidence="6">The sequence shown here is derived from an EMBL/GenBank/DDBJ whole genome shotgun (WGS) entry which is preliminary data.</text>
</comment>
<name>A0ABW8Z340_9BURK</name>
<accession>A0ABW8Z340</accession>
<dbReference type="InterPro" id="IPR008622">
    <property type="entry name" value="FliT"/>
</dbReference>
<keyword evidence="3" id="KW-1005">Bacterial flagellum biogenesis</keyword>
<dbReference type="EMBL" id="JAQQFR010000002">
    <property type="protein sequence ID" value="MFL9877464.1"/>
    <property type="molecule type" value="Genomic_DNA"/>
</dbReference>
<reference evidence="6 7" key="1">
    <citation type="journal article" date="2024" name="Chem. Sci.">
        <title>Discovery of megapolipeptins by genome mining of a Burkholderiales bacteria collection.</title>
        <authorList>
            <person name="Paulo B.S."/>
            <person name="Recchia M.J.J."/>
            <person name="Lee S."/>
            <person name="Fergusson C.H."/>
            <person name="Romanowski S.B."/>
            <person name="Hernandez A."/>
            <person name="Krull N."/>
            <person name="Liu D.Y."/>
            <person name="Cavanagh H."/>
            <person name="Bos A."/>
            <person name="Gray C.A."/>
            <person name="Murphy B.T."/>
            <person name="Linington R.G."/>
            <person name="Eustaquio A.S."/>
        </authorList>
    </citation>
    <scope>NUCLEOTIDE SEQUENCE [LARGE SCALE GENOMIC DNA]</scope>
    <source>
        <strain evidence="6 7">RL21-008-BIB-B</strain>
    </source>
</reference>
<proteinExistence type="predicted"/>
<keyword evidence="6" id="KW-0966">Cell projection</keyword>
<dbReference type="Gene3D" id="1.20.58.380">
    <property type="entry name" value="Flagellar protein flit"/>
    <property type="match status" value="1"/>
</dbReference>
<evidence type="ECO:0000313" key="6">
    <source>
        <dbReference type="EMBL" id="MFL9877464.1"/>
    </source>
</evidence>
<evidence type="ECO:0000256" key="4">
    <source>
        <dbReference type="ARBA" id="ARBA00023186"/>
    </source>
</evidence>
<evidence type="ECO:0000313" key="7">
    <source>
        <dbReference type="Proteomes" id="UP001629214"/>
    </source>
</evidence>
<organism evidence="6 7">
    <name type="scientific">Herbaspirillum rhizosphaerae</name>
    <dbReference type="NCBI Taxonomy" id="346179"/>
    <lineage>
        <taxon>Bacteria</taxon>
        <taxon>Pseudomonadati</taxon>
        <taxon>Pseudomonadota</taxon>
        <taxon>Betaproteobacteria</taxon>
        <taxon>Burkholderiales</taxon>
        <taxon>Oxalobacteraceae</taxon>
        <taxon>Herbaspirillum</taxon>
    </lineage>
</organism>
<dbReference type="Pfam" id="PF05400">
    <property type="entry name" value="FliT"/>
    <property type="match status" value="1"/>
</dbReference>
<sequence length="111" mass="12564">MDGAEVISLYEAVAELTDQMLAAARREEWDLLSKLEADCAHVVNILKKHEATVTLTDDRRERKIEILKKILEDDRDIRNLTDPGLKKLATLIQSTSTERKLVKAYGSTNRG</sequence>
<keyword evidence="6" id="KW-0282">Flagellum</keyword>